<evidence type="ECO:0000256" key="1">
    <source>
        <dbReference type="SAM" id="MobiDB-lite"/>
    </source>
</evidence>
<dbReference type="EMBL" id="JAEAOA010000029">
    <property type="protein sequence ID" value="KAK3579658.1"/>
    <property type="molecule type" value="Genomic_DNA"/>
</dbReference>
<protein>
    <submittedName>
        <fullName evidence="2">Uncharacterized protein</fullName>
    </submittedName>
</protein>
<proteinExistence type="predicted"/>
<reference evidence="2" key="1">
    <citation type="journal article" date="2021" name="Genome Biol. Evol.">
        <title>A High-Quality Reference Genome for a Parasitic Bivalve with Doubly Uniparental Inheritance (Bivalvia: Unionida).</title>
        <authorList>
            <person name="Smith C.H."/>
        </authorList>
    </citation>
    <scope>NUCLEOTIDE SEQUENCE</scope>
    <source>
        <strain evidence="2">CHS0354</strain>
    </source>
</reference>
<gene>
    <name evidence="2" type="ORF">CHS0354_000033</name>
</gene>
<organism evidence="2 3">
    <name type="scientific">Potamilus streckersoni</name>
    <dbReference type="NCBI Taxonomy" id="2493646"/>
    <lineage>
        <taxon>Eukaryota</taxon>
        <taxon>Metazoa</taxon>
        <taxon>Spiralia</taxon>
        <taxon>Lophotrochozoa</taxon>
        <taxon>Mollusca</taxon>
        <taxon>Bivalvia</taxon>
        <taxon>Autobranchia</taxon>
        <taxon>Heteroconchia</taxon>
        <taxon>Palaeoheterodonta</taxon>
        <taxon>Unionida</taxon>
        <taxon>Unionoidea</taxon>
        <taxon>Unionidae</taxon>
        <taxon>Ambleminae</taxon>
        <taxon>Lampsilini</taxon>
        <taxon>Potamilus</taxon>
    </lineage>
</organism>
<comment type="caution">
    <text evidence="2">The sequence shown here is derived from an EMBL/GenBank/DDBJ whole genome shotgun (WGS) entry which is preliminary data.</text>
</comment>
<evidence type="ECO:0000313" key="3">
    <source>
        <dbReference type="Proteomes" id="UP001195483"/>
    </source>
</evidence>
<keyword evidence="3" id="KW-1185">Reference proteome</keyword>
<accession>A0AAE0VIL3</accession>
<sequence>MFYISANSSLSSTTTLPSTTSTNPTTILTITTIVPNTASTLQGNYDLRLQLDLDVYLDSKDIYEDSTSIELQSMTTNFSVSVS</sequence>
<feature type="region of interest" description="Disordered" evidence="1">
    <location>
        <begin position="1"/>
        <end position="23"/>
    </location>
</feature>
<feature type="compositionally biased region" description="Low complexity" evidence="1">
    <location>
        <begin position="7"/>
        <end position="23"/>
    </location>
</feature>
<name>A0AAE0VIL3_9BIVA</name>
<reference evidence="2" key="2">
    <citation type="journal article" date="2021" name="Genome Biol. Evol.">
        <title>Developing a high-quality reference genome for a parasitic bivalve with doubly uniparental inheritance (Bivalvia: Unionida).</title>
        <authorList>
            <person name="Smith C.H."/>
        </authorList>
    </citation>
    <scope>NUCLEOTIDE SEQUENCE</scope>
    <source>
        <strain evidence="2">CHS0354</strain>
        <tissue evidence="2">Mantle</tissue>
    </source>
</reference>
<evidence type="ECO:0000313" key="2">
    <source>
        <dbReference type="EMBL" id="KAK3579658.1"/>
    </source>
</evidence>
<reference evidence="2" key="3">
    <citation type="submission" date="2023-05" db="EMBL/GenBank/DDBJ databases">
        <authorList>
            <person name="Smith C.H."/>
        </authorList>
    </citation>
    <scope>NUCLEOTIDE SEQUENCE</scope>
    <source>
        <strain evidence="2">CHS0354</strain>
        <tissue evidence="2">Mantle</tissue>
    </source>
</reference>
<dbReference type="AlphaFoldDB" id="A0AAE0VIL3"/>
<dbReference type="Proteomes" id="UP001195483">
    <property type="component" value="Unassembled WGS sequence"/>
</dbReference>